<dbReference type="GO" id="GO:0008107">
    <property type="term" value="F:galactoside 2-alpha-L-fucosyltransferase activity"/>
    <property type="evidence" value="ECO:0007669"/>
    <property type="project" value="InterPro"/>
</dbReference>
<dbReference type="PANTHER" id="PTHR22898:SF14">
    <property type="entry name" value="L-FUCOSYLTRANSFERASE"/>
    <property type="match status" value="1"/>
</dbReference>
<dbReference type="FunCoup" id="G0PFW4">
    <property type="interactions" value="2"/>
</dbReference>
<evidence type="ECO:0008006" key="5">
    <source>
        <dbReference type="Google" id="ProtNLM"/>
    </source>
</evidence>
<dbReference type="PANTHER" id="PTHR22898">
    <property type="entry name" value="UNCHARACTERIZED GLYCOSOL TRANSFERASE-RELATED"/>
    <property type="match status" value="1"/>
</dbReference>
<evidence type="ECO:0000313" key="4">
    <source>
        <dbReference type="Proteomes" id="UP000008068"/>
    </source>
</evidence>
<reference evidence="4" key="1">
    <citation type="submission" date="2011-07" db="EMBL/GenBank/DDBJ databases">
        <authorList>
            <consortium name="Caenorhabditis brenneri Sequencing and Analysis Consortium"/>
            <person name="Wilson R.K."/>
        </authorList>
    </citation>
    <scope>NUCLEOTIDE SEQUENCE [LARGE SCALE GENOMIC DNA]</scope>
    <source>
        <strain evidence="4">PB2801</strain>
    </source>
</reference>
<dbReference type="EMBL" id="GL380387">
    <property type="protein sequence ID" value="EGT54622.1"/>
    <property type="molecule type" value="Genomic_DNA"/>
</dbReference>
<sequence length="363" mass="42379">MLEIIQLPKTNTGNNGYFVIKYFKKAVKSPMFWMLIVYSVFLIRAMQNEDPLGFPYPPAQVNFKTSRKYISSNYAASSRLGNHLFELASVLSISRDLQRMPIFFIEDCYHEKMWEDTNNLIPGLMNQFLVINGSVPRSIRRTAFHEKCCTFQNPSVLEKVKDEYLHLKGTHYQSWKYFSQMRNELIGFLKTPNNHFFYLPVSSESTFVTCVHVRRGDFIRVGFHVADETFIRNAMDYVEQKENTCRKHMTTVFFGDDFNFMDLLRNGTRSTADSYVSQNTPSDDLLYSKANCDVVFISAAHSTFGWWMGYLSKGNRVYYTDIQYTKDYILETGEFNSDDYYPPHWTPLKYAGSDNLTVVQSFK</sequence>
<dbReference type="CDD" id="cd11301">
    <property type="entry name" value="Fut1_Fut2_like"/>
    <property type="match status" value="1"/>
</dbReference>
<dbReference type="eggNOG" id="ENOG502S316">
    <property type="taxonomic scope" value="Eukaryota"/>
</dbReference>
<protein>
    <recommendedName>
        <fullName evidence="5">L-Fucosyltransferase</fullName>
    </recommendedName>
</protein>
<keyword evidence="1" id="KW-0328">Glycosyltransferase</keyword>
<dbReference type="InterPro" id="IPR002516">
    <property type="entry name" value="Glyco_trans_11"/>
</dbReference>
<evidence type="ECO:0000256" key="2">
    <source>
        <dbReference type="ARBA" id="ARBA00022679"/>
    </source>
</evidence>
<dbReference type="Pfam" id="PF01531">
    <property type="entry name" value="Glyco_transf_11"/>
    <property type="match status" value="1"/>
</dbReference>
<accession>G0PFW4</accession>
<dbReference type="Proteomes" id="UP000008068">
    <property type="component" value="Unassembled WGS sequence"/>
</dbReference>
<organism evidence="4">
    <name type="scientific">Caenorhabditis brenneri</name>
    <name type="common">Nematode worm</name>
    <dbReference type="NCBI Taxonomy" id="135651"/>
    <lineage>
        <taxon>Eukaryota</taxon>
        <taxon>Metazoa</taxon>
        <taxon>Ecdysozoa</taxon>
        <taxon>Nematoda</taxon>
        <taxon>Chromadorea</taxon>
        <taxon>Rhabditida</taxon>
        <taxon>Rhabditina</taxon>
        <taxon>Rhabditomorpha</taxon>
        <taxon>Rhabditoidea</taxon>
        <taxon>Rhabditidae</taxon>
        <taxon>Peloderinae</taxon>
        <taxon>Caenorhabditis</taxon>
    </lineage>
</organism>
<keyword evidence="2" id="KW-0808">Transferase</keyword>
<gene>
    <name evidence="3" type="ORF">CAEBREN_32428</name>
</gene>
<dbReference type="GO" id="GO:0016020">
    <property type="term" value="C:membrane"/>
    <property type="evidence" value="ECO:0007669"/>
    <property type="project" value="InterPro"/>
</dbReference>
<dbReference type="AlphaFoldDB" id="G0PFW4"/>
<dbReference type="InterPro" id="IPR052501">
    <property type="entry name" value="Alpha-1-2_FucT"/>
</dbReference>
<dbReference type="GO" id="GO:0005975">
    <property type="term" value="P:carbohydrate metabolic process"/>
    <property type="evidence" value="ECO:0007669"/>
    <property type="project" value="InterPro"/>
</dbReference>
<dbReference type="OrthoDB" id="3226at2759"/>
<evidence type="ECO:0000313" key="3">
    <source>
        <dbReference type="EMBL" id="EGT54622.1"/>
    </source>
</evidence>
<keyword evidence="4" id="KW-1185">Reference proteome</keyword>
<proteinExistence type="predicted"/>
<evidence type="ECO:0000256" key="1">
    <source>
        <dbReference type="ARBA" id="ARBA00022676"/>
    </source>
</evidence>
<dbReference type="HOGENOM" id="CLU_038305_0_0_1"/>
<dbReference type="STRING" id="135651.G0PFW4"/>
<name>G0PFW4_CAEBE</name>
<dbReference type="InParanoid" id="G0PFW4"/>